<name>A0A2J5HVD0_9EURO</name>
<proteinExistence type="predicted"/>
<dbReference type="OrthoDB" id="4499271at2759"/>
<evidence type="ECO:0000313" key="1">
    <source>
        <dbReference type="EMBL" id="PLN81301.1"/>
    </source>
</evidence>
<reference evidence="2" key="1">
    <citation type="submission" date="2017-12" db="EMBL/GenBank/DDBJ databases">
        <authorList>
            <consortium name="DOE Joint Genome Institute"/>
            <person name="Mondo S.J."/>
            <person name="Kjaerbolling I."/>
            <person name="Vesth T.C."/>
            <person name="Frisvad J.C."/>
            <person name="Nybo J.L."/>
            <person name="Theobald S."/>
            <person name="Kuo A."/>
            <person name="Bowyer P."/>
            <person name="Matsuda Y."/>
            <person name="Lyhne E.K."/>
            <person name="Kogle M.E."/>
            <person name="Clum A."/>
            <person name="Lipzen A."/>
            <person name="Salamov A."/>
            <person name="Ngan C.Y."/>
            <person name="Daum C."/>
            <person name="Chiniquy J."/>
            <person name="Barry K."/>
            <person name="LaButti K."/>
            <person name="Haridas S."/>
            <person name="Simmons B.A."/>
            <person name="Magnuson J.K."/>
            <person name="Mortensen U.H."/>
            <person name="Larsen T.O."/>
            <person name="Grigoriev I.V."/>
            <person name="Baker S.E."/>
            <person name="Andersen M.R."/>
            <person name="Nordberg H.P."/>
            <person name="Cantor M.N."/>
            <person name="Hua S.X."/>
        </authorList>
    </citation>
    <scope>NUCLEOTIDE SEQUENCE [LARGE SCALE GENOMIC DNA]</scope>
    <source>
        <strain evidence="2">IBT 19404</strain>
    </source>
</reference>
<organism evidence="1 2">
    <name type="scientific">Aspergillus taichungensis</name>
    <dbReference type="NCBI Taxonomy" id="482145"/>
    <lineage>
        <taxon>Eukaryota</taxon>
        <taxon>Fungi</taxon>
        <taxon>Dikarya</taxon>
        <taxon>Ascomycota</taxon>
        <taxon>Pezizomycotina</taxon>
        <taxon>Eurotiomycetes</taxon>
        <taxon>Eurotiomycetidae</taxon>
        <taxon>Eurotiales</taxon>
        <taxon>Aspergillaceae</taxon>
        <taxon>Aspergillus</taxon>
        <taxon>Aspergillus subgen. Circumdati</taxon>
    </lineage>
</organism>
<protein>
    <submittedName>
        <fullName evidence="1">Uncharacterized protein</fullName>
    </submittedName>
</protein>
<keyword evidence="2" id="KW-1185">Reference proteome</keyword>
<dbReference type="AlphaFoldDB" id="A0A2J5HVD0"/>
<sequence>MSNFKYTGFVRGRELVVEVDKVLRAAGVASILWDTCLLDIYGVPMLIPFDDFVIPDHQMDAAVQALKDAGFSDGDGKEFIGKCHWLEQKKEEVRDTAPWPAHWFHAHSAPWEPDNLTSEDDYYTMLRGRIHGDICLHRKSEVLWALPDPSLEDPAPDDPNYMLATDPRLPEGGIPGFGRGRYTVPGCRVQIPTPSGFTESLILNKVRDYEMVDRGFFWENYLIYMGQYAYQKAIDEDFLSPATLDPSLGKVWKAYMKSRLPKKEFNRRYFVPLRNDLIRKGVLPDTAVPWVKTHDEEIAEIYRRGAVRKAAR</sequence>
<dbReference type="Proteomes" id="UP000235023">
    <property type="component" value="Unassembled WGS sequence"/>
</dbReference>
<accession>A0A2J5HVD0</accession>
<dbReference type="EMBL" id="KZ559538">
    <property type="protein sequence ID" value="PLN81301.1"/>
    <property type="molecule type" value="Genomic_DNA"/>
</dbReference>
<gene>
    <name evidence="1" type="ORF">BDW42DRAFT_185500</name>
</gene>
<evidence type="ECO:0000313" key="2">
    <source>
        <dbReference type="Proteomes" id="UP000235023"/>
    </source>
</evidence>